<dbReference type="Proteomes" id="UP000309984">
    <property type="component" value="Unassembled WGS sequence"/>
</dbReference>
<organism evidence="5 6">
    <name type="scientific">Mycolicibacterium phocaicum</name>
    <dbReference type="NCBI Taxonomy" id="319706"/>
    <lineage>
        <taxon>Bacteria</taxon>
        <taxon>Bacillati</taxon>
        <taxon>Actinomycetota</taxon>
        <taxon>Actinomycetes</taxon>
        <taxon>Mycobacteriales</taxon>
        <taxon>Mycobacteriaceae</taxon>
        <taxon>Mycolicibacterium</taxon>
    </lineage>
</organism>
<sequence>MSTRKITIAIGAAAAFGLIATPFAVADSTQPASVSPAPTTIAFGKDGKLVDGNTVAEWQISNLKPSTDVLSQHLNGTLWEATAEYSAERGSSQPFVPNLNARTADGENYRVLWGAATPQGLNPAGLSEGQESKGKVYFDVTGAAPTSVVYTDGDREVLKWQGTEAATGAAPAAAPARGTAPAATPAPAAAP</sequence>
<feature type="compositionally biased region" description="Low complexity" evidence="2">
    <location>
        <begin position="165"/>
        <end position="191"/>
    </location>
</feature>
<dbReference type="SUPFAM" id="SSF81982">
    <property type="entry name" value="Antigen MPT63/MPB63 (immunoprotective extracellular protein)"/>
    <property type="match status" value="1"/>
</dbReference>
<dbReference type="Pfam" id="PF09167">
    <property type="entry name" value="DUF1942"/>
    <property type="match status" value="1"/>
</dbReference>
<feature type="signal peptide" evidence="3">
    <location>
        <begin position="1"/>
        <end position="26"/>
    </location>
</feature>
<dbReference type="EMBL" id="POTM01000054">
    <property type="protein sequence ID" value="TLH62325.1"/>
    <property type="molecule type" value="Genomic_DNA"/>
</dbReference>
<evidence type="ECO:0000313" key="5">
    <source>
        <dbReference type="EMBL" id="TLH62325.1"/>
    </source>
</evidence>
<evidence type="ECO:0000313" key="6">
    <source>
        <dbReference type="Proteomes" id="UP000309984"/>
    </source>
</evidence>
<evidence type="ECO:0000256" key="1">
    <source>
        <dbReference type="ARBA" id="ARBA00022729"/>
    </source>
</evidence>
<evidence type="ECO:0000256" key="2">
    <source>
        <dbReference type="SAM" id="MobiDB-lite"/>
    </source>
</evidence>
<accession>A0AA94R9K8</accession>
<dbReference type="RefSeq" id="WP_138250814.1">
    <property type="nucleotide sequence ID" value="NZ_POTM01000054.1"/>
</dbReference>
<name>A0AA94R9K8_9MYCO</name>
<proteinExistence type="predicted"/>
<evidence type="ECO:0000259" key="4">
    <source>
        <dbReference type="Pfam" id="PF09167"/>
    </source>
</evidence>
<evidence type="ECO:0000256" key="3">
    <source>
        <dbReference type="SAM" id="SignalP"/>
    </source>
</evidence>
<feature type="region of interest" description="Disordered" evidence="2">
    <location>
        <begin position="161"/>
        <end position="191"/>
    </location>
</feature>
<feature type="chain" id="PRO_5041708070" evidence="3">
    <location>
        <begin position="27"/>
        <end position="191"/>
    </location>
</feature>
<feature type="non-terminal residue" evidence="5">
    <location>
        <position position="191"/>
    </location>
</feature>
<gene>
    <name evidence="5" type="ORF">C1S79_24145</name>
</gene>
<dbReference type="Gene3D" id="2.60.40.1240">
    <property type="match status" value="1"/>
</dbReference>
<dbReference type="GO" id="GO:0005615">
    <property type="term" value="C:extracellular space"/>
    <property type="evidence" value="ECO:0007669"/>
    <property type="project" value="InterPro"/>
</dbReference>
<dbReference type="InterPro" id="IPR015250">
    <property type="entry name" value="MPT63-like"/>
</dbReference>
<dbReference type="InterPro" id="IPR029050">
    <property type="entry name" value="Immunoprotect_excell_Ig-like"/>
</dbReference>
<protein>
    <submittedName>
        <fullName evidence="5">Phosphopeptide-binding protein</fullName>
    </submittedName>
</protein>
<keyword evidence="1 3" id="KW-0732">Signal</keyword>
<keyword evidence="6" id="KW-1185">Reference proteome</keyword>
<comment type="caution">
    <text evidence="5">The sequence shown here is derived from an EMBL/GenBank/DDBJ whole genome shotgun (WGS) entry which is preliminary data.</text>
</comment>
<reference evidence="5 6" key="1">
    <citation type="submission" date="2018-01" db="EMBL/GenBank/DDBJ databases">
        <title>Comparative genomics of Mycobacterium mucogenicum and Mycobacterium neoaurum clade members emphasizing tRNA and non-coding RNA.</title>
        <authorList>
            <person name="Behra P.R.K."/>
            <person name="Pettersson B.M.F."/>
            <person name="Das S."/>
            <person name="Dasgupta S."/>
            <person name="Kirsebom L.A."/>
        </authorList>
    </citation>
    <scope>NUCLEOTIDE SEQUENCE [LARGE SCALE GENOMIC DNA]</scope>
    <source>
        <strain evidence="5 6">DSM 45104</strain>
    </source>
</reference>
<feature type="domain" description="MPT63-like" evidence="4">
    <location>
        <begin position="38"/>
        <end position="160"/>
    </location>
</feature>
<dbReference type="AlphaFoldDB" id="A0AA94R9K8"/>